<dbReference type="SMART" id="SM00487">
    <property type="entry name" value="DEXDc"/>
    <property type="match status" value="1"/>
</dbReference>
<keyword evidence="5" id="KW-0067">ATP-binding</keyword>
<evidence type="ECO:0000256" key="7">
    <source>
        <dbReference type="ARBA" id="ARBA00024355"/>
    </source>
</evidence>
<evidence type="ECO:0000256" key="8">
    <source>
        <dbReference type="ARBA" id="ARBA00047984"/>
    </source>
</evidence>
<evidence type="ECO:0000256" key="6">
    <source>
        <dbReference type="ARBA" id="ARBA00022884"/>
    </source>
</evidence>
<feature type="domain" description="Helicase ATP-binding" evidence="10">
    <location>
        <begin position="205"/>
        <end position="418"/>
    </location>
</feature>
<dbReference type="EC" id="3.6.4.13" evidence="1"/>
<dbReference type="CDD" id="cd18787">
    <property type="entry name" value="SF2_C_DEAD"/>
    <property type="match status" value="1"/>
</dbReference>
<dbReference type="GO" id="GO:0004386">
    <property type="term" value="F:helicase activity"/>
    <property type="evidence" value="ECO:0007669"/>
    <property type="project" value="UniProtKB-KW"/>
</dbReference>
<dbReference type="InterPro" id="IPR001650">
    <property type="entry name" value="Helicase_C-like"/>
</dbReference>
<comment type="similarity">
    <text evidence="7">Belongs to the DEAD box helicase family. DDX52/ROK1 subfamily.</text>
</comment>
<keyword evidence="2" id="KW-0547">Nucleotide-binding</keyword>
<dbReference type="Pfam" id="PF00271">
    <property type="entry name" value="Helicase_C"/>
    <property type="match status" value="1"/>
</dbReference>
<evidence type="ECO:0000256" key="2">
    <source>
        <dbReference type="ARBA" id="ARBA00022741"/>
    </source>
</evidence>
<evidence type="ECO:0000313" key="13">
    <source>
        <dbReference type="Proteomes" id="UP000831156"/>
    </source>
</evidence>
<dbReference type="InterPro" id="IPR011545">
    <property type="entry name" value="DEAD/DEAH_box_helicase_dom"/>
</dbReference>
<name>A0ABY1UMZ8_9APIC</name>
<feature type="compositionally biased region" description="Basic residues" evidence="9">
    <location>
        <begin position="608"/>
        <end position="618"/>
    </location>
</feature>
<feature type="region of interest" description="Disordered" evidence="9">
    <location>
        <begin position="129"/>
        <end position="157"/>
    </location>
</feature>
<dbReference type="InterPro" id="IPR050079">
    <property type="entry name" value="DEAD_box_RNA_helicase"/>
</dbReference>
<keyword evidence="13" id="KW-1185">Reference proteome</keyword>
<feature type="domain" description="Helicase C-terminal" evidence="11">
    <location>
        <begin position="430"/>
        <end position="593"/>
    </location>
</feature>
<accession>A0ABY1UMZ8</accession>
<keyword evidence="6" id="KW-0694">RNA-binding</keyword>
<gene>
    <name evidence="12" type="ORF">PGABG01_1019400</name>
</gene>
<dbReference type="EMBL" id="LT969433">
    <property type="protein sequence ID" value="SOV14908.1"/>
    <property type="molecule type" value="Genomic_DNA"/>
</dbReference>
<dbReference type="PROSITE" id="PS51192">
    <property type="entry name" value="HELICASE_ATP_BIND_1"/>
    <property type="match status" value="1"/>
</dbReference>
<comment type="catalytic activity">
    <reaction evidence="8">
        <text>ATP + H2O = ADP + phosphate + H(+)</text>
        <dbReference type="Rhea" id="RHEA:13065"/>
        <dbReference type="ChEBI" id="CHEBI:15377"/>
        <dbReference type="ChEBI" id="CHEBI:15378"/>
        <dbReference type="ChEBI" id="CHEBI:30616"/>
        <dbReference type="ChEBI" id="CHEBI:43474"/>
        <dbReference type="ChEBI" id="CHEBI:456216"/>
        <dbReference type="EC" id="3.6.4.13"/>
    </reaction>
</comment>
<dbReference type="PROSITE" id="PS51194">
    <property type="entry name" value="HELICASE_CTER"/>
    <property type="match status" value="1"/>
</dbReference>
<dbReference type="SUPFAM" id="SSF52540">
    <property type="entry name" value="P-loop containing nucleoside triphosphate hydrolases"/>
    <property type="match status" value="1"/>
</dbReference>
<dbReference type="InterPro" id="IPR027417">
    <property type="entry name" value="P-loop_NTPase"/>
</dbReference>
<organism evidence="12 13">
    <name type="scientific">Plasmodium gaboni</name>
    <dbReference type="NCBI Taxonomy" id="647221"/>
    <lineage>
        <taxon>Eukaryota</taxon>
        <taxon>Sar</taxon>
        <taxon>Alveolata</taxon>
        <taxon>Apicomplexa</taxon>
        <taxon>Aconoidasida</taxon>
        <taxon>Haemosporida</taxon>
        <taxon>Plasmodiidae</taxon>
        <taxon>Plasmodium</taxon>
        <taxon>Plasmodium (Laverania)</taxon>
    </lineage>
</organism>
<evidence type="ECO:0000256" key="4">
    <source>
        <dbReference type="ARBA" id="ARBA00022806"/>
    </source>
</evidence>
<evidence type="ECO:0000256" key="5">
    <source>
        <dbReference type="ARBA" id="ARBA00022840"/>
    </source>
</evidence>
<dbReference type="InterPro" id="IPR014001">
    <property type="entry name" value="Helicase_ATP-bd"/>
</dbReference>
<dbReference type="Pfam" id="PF00270">
    <property type="entry name" value="DEAD"/>
    <property type="match status" value="1"/>
</dbReference>
<sequence length="657" mass="77333">MDVIKELMYGLNLKSSLKNGDLMSLKEENLKPLKNILNIKKENESNEDEKKKKILQSCEGIKYSQFYENANMINSYMKINEINVEYENINRNIVPIRFFHDIIEYLKIINNQRDDEKEHDKMSNINKLNHQIKPYSDGDDNKDNKEEDMEQNKLNTLTNEEEKIKNNDKSNNKGYIINKEYEKLLSTIKNTLYFKRPTCIQKMCIPSILNDYNTICISQTGSGKTCSFLIPLLIKLNNIYLEEHEKKNKINKINNNSNNNNNYLENICVKNNLNENFIFIKSLIIVPTNELACQIYEQALLLFESYKHINIIHLNKLNDIIENNVIDICVCTPMILLNMIHEKEEKDEKKKKKVSLKKCFFIVFDEVDKLFEIKFLEQVNTLLKEIQNKKIQKIFTTATLPGNIKNFISTLCPNYTVVYFGKNINTINNNIKQELLYVNNEEEKLLVLNNLIKNKEIHIPVLIFVDSIIKANMIYTNLHKSVSYIALLTSEKPKDERKNIFQKFQQGHIWYLICTDILSRGIDIKGIETVINYDVCYDKYNYMHRIGRACRSDRKEGKAITFFTSENIKYMKDIIKFVKNSGTHIPSYLENFQFKKTPKLHFSKFNKNSKKNKKKNKIKSNNNNNNNNNKGTKKFIKRGIIKKSKEKTKNKINKNKK</sequence>
<evidence type="ECO:0000259" key="11">
    <source>
        <dbReference type="PROSITE" id="PS51194"/>
    </source>
</evidence>
<evidence type="ECO:0000256" key="1">
    <source>
        <dbReference type="ARBA" id="ARBA00012552"/>
    </source>
</evidence>
<feature type="compositionally biased region" description="Basic residues" evidence="9">
    <location>
        <begin position="631"/>
        <end position="657"/>
    </location>
</feature>
<keyword evidence="4 12" id="KW-0347">Helicase</keyword>
<proteinExistence type="inferred from homology"/>
<keyword evidence="3" id="KW-0378">Hydrolase</keyword>
<reference evidence="12" key="1">
    <citation type="submission" date="2016-09" db="EMBL/GenBank/DDBJ databases">
        <authorList>
            <consortium name="Pathogen Informatics"/>
            <person name="Sun Q."/>
            <person name="Inoue M."/>
        </authorList>
    </citation>
    <scope>NUCLEOTIDE SEQUENCE</scope>
</reference>
<evidence type="ECO:0000313" key="12">
    <source>
        <dbReference type="EMBL" id="SOV14908.1"/>
    </source>
</evidence>
<protein>
    <recommendedName>
        <fullName evidence="1">RNA helicase</fullName>
        <ecNumber evidence="1">3.6.4.13</ecNumber>
    </recommendedName>
</protein>
<dbReference type="PANTHER" id="PTHR47959:SF15">
    <property type="entry name" value="RNA HELICASE"/>
    <property type="match status" value="1"/>
</dbReference>
<feature type="region of interest" description="Disordered" evidence="9">
    <location>
        <begin position="608"/>
        <end position="657"/>
    </location>
</feature>
<dbReference type="SMART" id="SM00490">
    <property type="entry name" value="HELICc"/>
    <property type="match status" value="1"/>
</dbReference>
<evidence type="ECO:0000259" key="10">
    <source>
        <dbReference type="PROSITE" id="PS51192"/>
    </source>
</evidence>
<evidence type="ECO:0000256" key="3">
    <source>
        <dbReference type="ARBA" id="ARBA00022801"/>
    </source>
</evidence>
<feature type="compositionally biased region" description="Low complexity" evidence="9">
    <location>
        <begin position="619"/>
        <end position="630"/>
    </location>
</feature>
<dbReference type="Proteomes" id="UP000831156">
    <property type="component" value="Chromosome 10"/>
</dbReference>
<dbReference type="PANTHER" id="PTHR47959">
    <property type="entry name" value="ATP-DEPENDENT RNA HELICASE RHLE-RELATED"/>
    <property type="match status" value="1"/>
</dbReference>
<evidence type="ECO:0000256" key="9">
    <source>
        <dbReference type="SAM" id="MobiDB-lite"/>
    </source>
</evidence>
<dbReference type="Gene3D" id="3.40.50.300">
    <property type="entry name" value="P-loop containing nucleotide triphosphate hydrolases"/>
    <property type="match status" value="2"/>
</dbReference>